<name>A0ABV1WEG3_9ACTN</name>
<evidence type="ECO:0000313" key="2">
    <source>
        <dbReference type="Proteomes" id="UP001458415"/>
    </source>
</evidence>
<protein>
    <submittedName>
        <fullName evidence="1">Uncharacterized protein</fullName>
    </submittedName>
</protein>
<keyword evidence="2" id="KW-1185">Reference proteome</keyword>
<reference evidence="1 2" key="1">
    <citation type="submission" date="2024-06" db="EMBL/GenBank/DDBJ databases">
        <title>The Natural Products Discovery Center: Release of the First 8490 Sequenced Strains for Exploring Actinobacteria Biosynthetic Diversity.</title>
        <authorList>
            <person name="Kalkreuter E."/>
            <person name="Kautsar S.A."/>
            <person name="Yang D."/>
            <person name="Bader C.D."/>
            <person name="Teijaro C.N."/>
            <person name="Fluegel L."/>
            <person name="Davis C.M."/>
            <person name="Simpson J.R."/>
            <person name="Lauterbach L."/>
            <person name="Steele A.D."/>
            <person name="Gui C."/>
            <person name="Meng S."/>
            <person name="Li G."/>
            <person name="Viehrig K."/>
            <person name="Ye F."/>
            <person name="Su P."/>
            <person name="Kiefer A.F."/>
            <person name="Nichols A."/>
            <person name="Cepeda A.J."/>
            <person name="Yan W."/>
            <person name="Fan B."/>
            <person name="Jiang Y."/>
            <person name="Adhikari A."/>
            <person name="Zheng C.-J."/>
            <person name="Schuster L."/>
            <person name="Cowan T.M."/>
            <person name="Smanski M.J."/>
            <person name="Chevrette M.G."/>
            <person name="De Carvalho L.P.S."/>
            <person name="Shen B."/>
        </authorList>
    </citation>
    <scope>NUCLEOTIDE SEQUENCE [LARGE SCALE GENOMIC DNA]</scope>
    <source>
        <strain evidence="1 2">NPDC000634</strain>
    </source>
</reference>
<evidence type="ECO:0000313" key="1">
    <source>
        <dbReference type="EMBL" id="MER6982600.1"/>
    </source>
</evidence>
<proteinExistence type="predicted"/>
<accession>A0ABV1WEG3</accession>
<dbReference type="Proteomes" id="UP001458415">
    <property type="component" value="Unassembled WGS sequence"/>
</dbReference>
<gene>
    <name evidence="1" type="ORF">ABT317_37980</name>
</gene>
<organism evidence="1 2">
    <name type="scientific">Streptomyces carpinensis</name>
    <dbReference type="NCBI Taxonomy" id="66369"/>
    <lineage>
        <taxon>Bacteria</taxon>
        <taxon>Bacillati</taxon>
        <taxon>Actinomycetota</taxon>
        <taxon>Actinomycetes</taxon>
        <taxon>Kitasatosporales</taxon>
        <taxon>Streptomycetaceae</taxon>
        <taxon>Streptomyces</taxon>
    </lineage>
</organism>
<dbReference type="RefSeq" id="WP_086731604.1">
    <property type="nucleotide sequence ID" value="NZ_MUBM01000798.1"/>
</dbReference>
<sequence>MQAERCRAQLADFWGKPIGGLPRGMDLLQAMHFTATATELLDTPEAFALYLAMCGNFADGHRTSDVWVAPRTAWRRGSPSIRS</sequence>
<comment type="caution">
    <text evidence="1">The sequence shown here is derived from an EMBL/GenBank/DDBJ whole genome shotgun (WGS) entry which is preliminary data.</text>
</comment>
<dbReference type="EMBL" id="JBEPCU010001087">
    <property type="protein sequence ID" value="MER6982600.1"/>
    <property type="molecule type" value="Genomic_DNA"/>
</dbReference>